<evidence type="ECO:0000313" key="13">
    <source>
        <dbReference type="EMBL" id="STO31993.1"/>
    </source>
</evidence>
<organism evidence="13 14">
    <name type="scientific">Fusobacterium necrogenes</name>
    <dbReference type="NCBI Taxonomy" id="858"/>
    <lineage>
        <taxon>Bacteria</taxon>
        <taxon>Fusobacteriati</taxon>
        <taxon>Fusobacteriota</taxon>
        <taxon>Fusobacteriia</taxon>
        <taxon>Fusobacteriales</taxon>
        <taxon>Fusobacteriaceae</taxon>
        <taxon>Fusobacterium</taxon>
    </lineage>
</organism>
<dbReference type="InterPro" id="IPR050156">
    <property type="entry name" value="TC-AMP_synthase_SUA5"/>
</dbReference>
<keyword evidence="5" id="KW-0808">Transferase</keyword>
<evidence type="ECO:0000256" key="7">
    <source>
        <dbReference type="ARBA" id="ARBA00022695"/>
    </source>
</evidence>
<dbReference type="SUPFAM" id="SSF55821">
    <property type="entry name" value="YrdC/RibB"/>
    <property type="match status" value="1"/>
</dbReference>
<evidence type="ECO:0000256" key="4">
    <source>
        <dbReference type="ARBA" id="ARBA00022490"/>
    </source>
</evidence>
<evidence type="ECO:0000256" key="1">
    <source>
        <dbReference type="ARBA" id="ARBA00004496"/>
    </source>
</evidence>
<name>A0A377GYP8_9FUSO</name>
<keyword evidence="9" id="KW-0067">ATP-binding</keyword>
<evidence type="ECO:0000313" key="14">
    <source>
        <dbReference type="Proteomes" id="UP000255328"/>
    </source>
</evidence>
<dbReference type="GO" id="GO:0008033">
    <property type="term" value="P:tRNA processing"/>
    <property type="evidence" value="ECO:0007669"/>
    <property type="project" value="UniProtKB-KW"/>
</dbReference>
<sequence>MKKIYNLENINFLEIANSLNSGELIIYPTDTVYGIGGVISSEETIKSIYKAKERSFKSPLIVLISDVKKIEEIAYISEENRKIVERLIAKFWPGGLTIILRKKEWIPNVMTAFGDTVGIRMPALDVALKIIESAGGMLPTTSANISGEKTPRAYDELSEVFKGKVDILVDGGKSPLGIESTIIDLSDEPRIIRLGAISIKDIEKVIGKSIGRNL</sequence>
<dbReference type="GO" id="GO:0006450">
    <property type="term" value="P:regulation of translational fidelity"/>
    <property type="evidence" value="ECO:0007669"/>
    <property type="project" value="TreeGrafter"/>
</dbReference>
<evidence type="ECO:0000256" key="10">
    <source>
        <dbReference type="ARBA" id="ARBA00029774"/>
    </source>
</evidence>
<evidence type="ECO:0000256" key="3">
    <source>
        <dbReference type="ARBA" id="ARBA00012584"/>
    </source>
</evidence>
<dbReference type="EMBL" id="UGGU01000003">
    <property type="protein sequence ID" value="STO31993.1"/>
    <property type="molecule type" value="Genomic_DNA"/>
</dbReference>
<accession>A0A377GYP8</accession>
<dbReference type="InterPro" id="IPR006070">
    <property type="entry name" value="Sua5-like_dom"/>
</dbReference>
<dbReference type="GO" id="GO:0000049">
    <property type="term" value="F:tRNA binding"/>
    <property type="evidence" value="ECO:0007669"/>
    <property type="project" value="TreeGrafter"/>
</dbReference>
<evidence type="ECO:0000256" key="8">
    <source>
        <dbReference type="ARBA" id="ARBA00022741"/>
    </source>
</evidence>
<dbReference type="PROSITE" id="PS51163">
    <property type="entry name" value="YRDC"/>
    <property type="match status" value="1"/>
</dbReference>
<dbReference type="Proteomes" id="UP000255328">
    <property type="component" value="Unassembled WGS sequence"/>
</dbReference>
<evidence type="ECO:0000256" key="11">
    <source>
        <dbReference type="ARBA" id="ARBA00048366"/>
    </source>
</evidence>
<dbReference type="Gene3D" id="3.90.870.10">
    <property type="entry name" value="DHBP synthase"/>
    <property type="match status" value="1"/>
</dbReference>
<comment type="similarity">
    <text evidence="2">Belongs to the SUA5 family.</text>
</comment>
<dbReference type="InterPro" id="IPR017945">
    <property type="entry name" value="DHBP_synth_RibB-like_a/b_dom"/>
</dbReference>
<gene>
    <name evidence="13" type="primary">yciO</name>
    <name evidence="13" type="ORF">NCTC10723_01457</name>
</gene>
<dbReference type="GO" id="GO:0005524">
    <property type="term" value="F:ATP binding"/>
    <property type="evidence" value="ECO:0007669"/>
    <property type="project" value="UniProtKB-KW"/>
</dbReference>
<evidence type="ECO:0000256" key="5">
    <source>
        <dbReference type="ARBA" id="ARBA00022679"/>
    </source>
</evidence>
<dbReference type="OrthoDB" id="9814580at2"/>
<dbReference type="PANTHER" id="PTHR17490">
    <property type="entry name" value="SUA5"/>
    <property type="match status" value="1"/>
</dbReference>
<comment type="catalytic activity">
    <reaction evidence="11">
        <text>L-threonine + hydrogencarbonate + ATP = L-threonylcarbamoyladenylate + diphosphate + H2O</text>
        <dbReference type="Rhea" id="RHEA:36407"/>
        <dbReference type="ChEBI" id="CHEBI:15377"/>
        <dbReference type="ChEBI" id="CHEBI:17544"/>
        <dbReference type="ChEBI" id="CHEBI:30616"/>
        <dbReference type="ChEBI" id="CHEBI:33019"/>
        <dbReference type="ChEBI" id="CHEBI:57926"/>
        <dbReference type="ChEBI" id="CHEBI:73682"/>
        <dbReference type="EC" id="2.7.7.87"/>
    </reaction>
</comment>
<dbReference type="AlphaFoldDB" id="A0A377GYP8"/>
<evidence type="ECO:0000256" key="6">
    <source>
        <dbReference type="ARBA" id="ARBA00022694"/>
    </source>
</evidence>
<keyword evidence="4" id="KW-0963">Cytoplasm</keyword>
<dbReference type="GO" id="GO:0005737">
    <property type="term" value="C:cytoplasm"/>
    <property type="evidence" value="ECO:0007669"/>
    <property type="project" value="UniProtKB-SubCell"/>
</dbReference>
<dbReference type="Pfam" id="PF01300">
    <property type="entry name" value="Sua5_yciO_yrdC"/>
    <property type="match status" value="1"/>
</dbReference>
<protein>
    <recommendedName>
        <fullName evidence="10">L-threonylcarbamoyladenylate synthase</fullName>
        <ecNumber evidence="3">2.7.7.87</ecNumber>
    </recommendedName>
    <alternativeName>
        <fullName evidence="10">L-threonylcarbamoyladenylate synthase</fullName>
    </alternativeName>
</protein>
<keyword evidence="7" id="KW-0548">Nucleotidyltransferase</keyword>
<proteinExistence type="inferred from homology"/>
<reference evidence="13 14" key="1">
    <citation type="submission" date="2018-06" db="EMBL/GenBank/DDBJ databases">
        <authorList>
            <consortium name="Pathogen Informatics"/>
            <person name="Doyle S."/>
        </authorList>
    </citation>
    <scope>NUCLEOTIDE SEQUENCE [LARGE SCALE GENOMIC DNA]</scope>
    <source>
        <strain evidence="13 14">NCTC10723</strain>
    </source>
</reference>
<dbReference type="RefSeq" id="WP_115270793.1">
    <property type="nucleotide sequence ID" value="NZ_CASFEE010000027.1"/>
</dbReference>
<keyword evidence="8" id="KW-0547">Nucleotide-binding</keyword>
<evidence type="ECO:0000256" key="9">
    <source>
        <dbReference type="ARBA" id="ARBA00022840"/>
    </source>
</evidence>
<dbReference type="PANTHER" id="PTHR17490:SF16">
    <property type="entry name" value="THREONYLCARBAMOYL-AMP SYNTHASE"/>
    <property type="match status" value="1"/>
</dbReference>
<feature type="domain" description="YrdC-like" evidence="12">
    <location>
        <begin position="9"/>
        <end position="197"/>
    </location>
</feature>
<keyword evidence="6" id="KW-0819">tRNA processing</keyword>
<evidence type="ECO:0000259" key="12">
    <source>
        <dbReference type="PROSITE" id="PS51163"/>
    </source>
</evidence>
<dbReference type="NCBIfam" id="TIGR00057">
    <property type="entry name" value="L-threonylcarbamoyladenylate synthase"/>
    <property type="match status" value="1"/>
</dbReference>
<evidence type="ECO:0000256" key="2">
    <source>
        <dbReference type="ARBA" id="ARBA00007663"/>
    </source>
</evidence>
<keyword evidence="14" id="KW-1185">Reference proteome</keyword>
<dbReference type="EC" id="2.7.7.87" evidence="3"/>
<dbReference type="GO" id="GO:0061710">
    <property type="term" value="F:L-threonylcarbamoyladenylate synthase"/>
    <property type="evidence" value="ECO:0007669"/>
    <property type="project" value="UniProtKB-EC"/>
</dbReference>
<dbReference type="GO" id="GO:0003725">
    <property type="term" value="F:double-stranded RNA binding"/>
    <property type="evidence" value="ECO:0007669"/>
    <property type="project" value="InterPro"/>
</dbReference>
<comment type="subcellular location">
    <subcellularLocation>
        <location evidence="1">Cytoplasm</location>
    </subcellularLocation>
</comment>